<evidence type="ECO:0000256" key="5">
    <source>
        <dbReference type="SAM" id="Phobius"/>
    </source>
</evidence>
<organism evidence="6 7">
    <name type="scientific">Dillenia turbinata</name>
    <dbReference type="NCBI Taxonomy" id="194707"/>
    <lineage>
        <taxon>Eukaryota</taxon>
        <taxon>Viridiplantae</taxon>
        <taxon>Streptophyta</taxon>
        <taxon>Embryophyta</taxon>
        <taxon>Tracheophyta</taxon>
        <taxon>Spermatophyta</taxon>
        <taxon>Magnoliopsida</taxon>
        <taxon>eudicotyledons</taxon>
        <taxon>Gunneridae</taxon>
        <taxon>Pentapetalae</taxon>
        <taxon>Dilleniales</taxon>
        <taxon>Dilleniaceae</taxon>
        <taxon>Dillenia</taxon>
    </lineage>
</organism>
<dbReference type="InterPro" id="IPR008470">
    <property type="entry name" value="Uncharacterised_Ycf33"/>
</dbReference>
<proteinExistence type="inferred from homology"/>
<name>A0AAN8VMX5_9MAGN</name>
<sequence>MMTSSFRTSFHFTSHANPPTKVSNSPFLIPFITSSHPEHPSNASIPSRTSIKPYPKTKYLTTNLSLINKPMLSKQQKPTSEIEFADDSSDGFSRLVIVGAMSAGFVLFMMGLDDQKALAFGPEGPLMEEFWDNMRRYALYALTVSTGVAYTLLQPILELLKNPISAILILTIIGGSIYIVSQVVYLMVGVNEFTYDYSY</sequence>
<comment type="subcellular location">
    <subcellularLocation>
        <location evidence="1">Plastid</location>
    </subcellularLocation>
</comment>
<evidence type="ECO:0000256" key="1">
    <source>
        <dbReference type="ARBA" id="ARBA00004474"/>
    </source>
</evidence>
<feature type="transmembrane region" description="Helical" evidence="5">
    <location>
        <begin position="137"/>
        <end position="153"/>
    </location>
</feature>
<dbReference type="PANTHER" id="PTHR36049">
    <property type="entry name" value="TRANSMEMBRANE PROTEIN"/>
    <property type="match status" value="1"/>
</dbReference>
<gene>
    <name evidence="6" type="ORF">RJ641_002480</name>
</gene>
<evidence type="ECO:0000313" key="7">
    <source>
        <dbReference type="Proteomes" id="UP001370490"/>
    </source>
</evidence>
<evidence type="ECO:0000256" key="2">
    <source>
        <dbReference type="ARBA" id="ARBA00010985"/>
    </source>
</evidence>
<dbReference type="AlphaFoldDB" id="A0AAN8VMX5"/>
<dbReference type="Proteomes" id="UP001370490">
    <property type="component" value="Unassembled WGS sequence"/>
</dbReference>
<dbReference type="GO" id="GO:0009536">
    <property type="term" value="C:plastid"/>
    <property type="evidence" value="ECO:0007669"/>
    <property type="project" value="UniProtKB-SubCell"/>
</dbReference>
<comment type="caution">
    <text evidence="6">The sequence shown here is derived from an EMBL/GenBank/DDBJ whole genome shotgun (WGS) entry which is preliminary data.</text>
</comment>
<accession>A0AAN8VMX5</accession>
<keyword evidence="7" id="KW-1185">Reference proteome</keyword>
<feature type="transmembrane region" description="Helical" evidence="5">
    <location>
        <begin position="92"/>
        <end position="112"/>
    </location>
</feature>
<dbReference type="PANTHER" id="PTHR36049:SF3">
    <property type="match status" value="1"/>
</dbReference>
<reference evidence="6 7" key="1">
    <citation type="submission" date="2023-12" db="EMBL/GenBank/DDBJ databases">
        <title>A high-quality genome assembly for Dillenia turbinata (Dilleniales).</title>
        <authorList>
            <person name="Chanderbali A."/>
        </authorList>
    </citation>
    <scope>NUCLEOTIDE SEQUENCE [LARGE SCALE GENOMIC DNA]</scope>
    <source>
        <strain evidence="6">LSX21</strain>
        <tissue evidence="6">Leaf</tissue>
    </source>
</reference>
<feature type="transmembrane region" description="Helical" evidence="5">
    <location>
        <begin position="165"/>
        <end position="188"/>
    </location>
</feature>
<evidence type="ECO:0000256" key="4">
    <source>
        <dbReference type="ARBA" id="ARBA00022640"/>
    </source>
</evidence>
<comment type="similarity">
    <text evidence="2">Belongs to the ycf33 family.</text>
</comment>
<keyword evidence="5" id="KW-0472">Membrane</keyword>
<evidence type="ECO:0000313" key="6">
    <source>
        <dbReference type="EMBL" id="KAK6932856.1"/>
    </source>
</evidence>
<dbReference type="EMBL" id="JBAMMX010000010">
    <property type="protein sequence ID" value="KAK6932856.1"/>
    <property type="molecule type" value="Genomic_DNA"/>
</dbReference>
<keyword evidence="4" id="KW-0934">Plastid</keyword>
<evidence type="ECO:0000256" key="3">
    <source>
        <dbReference type="ARBA" id="ARBA00021584"/>
    </source>
</evidence>
<protein>
    <recommendedName>
        <fullName evidence="3">Uncharacterized protein ycf33</fullName>
    </recommendedName>
</protein>
<keyword evidence="5" id="KW-1133">Transmembrane helix</keyword>
<dbReference type="Pfam" id="PF05421">
    <property type="entry name" value="DUF751"/>
    <property type="match status" value="1"/>
</dbReference>
<keyword evidence="5" id="KW-0812">Transmembrane</keyword>